<dbReference type="OrthoDB" id="5889625at2759"/>
<dbReference type="EMBL" id="JOJR01000016">
    <property type="protein sequence ID" value="RCN51118.1"/>
    <property type="molecule type" value="Genomic_DNA"/>
</dbReference>
<organism evidence="2 3">
    <name type="scientific">Ancylostoma caninum</name>
    <name type="common">Dog hookworm</name>
    <dbReference type="NCBI Taxonomy" id="29170"/>
    <lineage>
        <taxon>Eukaryota</taxon>
        <taxon>Metazoa</taxon>
        <taxon>Ecdysozoa</taxon>
        <taxon>Nematoda</taxon>
        <taxon>Chromadorea</taxon>
        <taxon>Rhabditida</taxon>
        <taxon>Rhabditina</taxon>
        <taxon>Rhabditomorpha</taxon>
        <taxon>Strongyloidea</taxon>
        <taxon>Ancylostomatidae</taxon>
        <taxon>Ancylostomatinae</taxon>
        <taxon>Ancylostoma</taxon>
    </lineage>
</organism>
<evidence type="ECO:0000313" key="3">
    <source>
        <dbReference type="Proteomes" id="UP000252519"/>
    </source>
</evidence>
<sequence length="147" mass="15947">MLSLAASLLIFLFGNAASLDCYNFMVGNMNGTVQSNQASIACDENIHFCMTLNGTINLPSYQFQGTVGQCDGLGQPSAMLKNIFGFSCWREGCEMMPLFSLTRCCCSSNMCNTEQNIKNITGLNDNAGNPEAAFSVLLLVAMVKLIW</sequence>
<accession>A0A368H5T7</accession>
<dbReference type="PANTHER" id="PTHR34721">
    <property type="entry name" value="PROTEIN CBG09734"/>
    <property type="match status" value="1"/>
</dbReference>
<dbReference type="AlphaFoldDB" id="A0A368H5T7"/>
<evidence type="ECO:0008006" key="4">
    <source>
        <dbReference type="Google" id="ProtNLM"/>
    </source>
</evidence>
<keyword evidence="3" id="KW-1185">Reference proteome</keyword>
<keyword evidence="1" id="KW-0732">Signal</keyword>
<evidence type="ECO:0000256" key="1">
    <source>
        <dbReference type="SAM" id="SignalP"/>
    </source>
</evidence>
<protein>
    <recommendedName>
        <fullName evidence="4">ET module</fullName>
    </recommendedName>
</protein>
<comment type="caution">
    <text evidence="2">The sequence shown here is derived from an EMBL/GenBank/DDBJ whole genome shotgun (WGS) entry which is preliminary data.</text>
</comment>
<reference evidence="2 3" key="1">
    <citation type="submission" date="2014-10" db="EMBL/GenBank/DDBJ databases">
        <title>Draft genome of the hookworm Ancylostoma caninum.</title>
        <authorList>
            <person name="Mitreva M."/>
        </authorList>
    </citation>
    <scope>NUCLEOTIDE SEQUENCE [LARGE SCALE GENOMIC DNA]</scope>
    <source>
        <strain evidence="2 3">Baltimore</strain>
    </source>
</reference>
<dbReference type="PANTHER" id="PTHR34721:SF3">
    <property type="entry name" value="ACTIVIN_RECP DOMAIN-CONTAINING PROTEIN-RELATED"/>
    <property type="match status" value="1"/>
</dbReference>
<gene>
    <name evidence="2" type="ORF">ANCCAN_02683</name>
</gene>
<feature type="signal peptide" evidence="1">
    <location>
        <begin position="1"/>
        <end position="18"/>
    </location>
</feature>
<evidence type="ECO:0000313" key="2">
    <source>
        <dbReference type="EMBL" id="RCN51118.1"/>
    </source>
</evidence>
<feature type="chain" id="PRO_5016611756" description="ET module" evidence="1">
    <location>
        <begin position="19"/>
        <end position="147"/>
    </location>
</feature>
<dbReference type="Proteomes" id="UP000252519">
    <property type="component" value="Unassembled WGS sequence"/>
</dbReference>
<proteinExistence type="predicted"/>
<name>A0A368H5T7_ANCCA</name>